<dbReference type="EMBL" id="JBHSDU010000001">
    <property type="protein sequence ID" value="MFC4308173.1"/>
    <property type="molecule type" value="Genomic_DNA"/>
</dbReference>
<feature type="signal peptide" evidence="1">
    <location>
        <begin position="1"/>
        <end position="19"/>
    </location>
</feature>
<proteinExistence type="predicted"/>
<organism evidence="2 3">
    <name type="scientific">Steroidobacter flavus</name>
    <dbReference type="NCBI Taxonomy" id="1842136"/>
    <lineage>
        <taxon>Bacteria</taxon>
        <taxon>Pseudomonadati</taxon>
        <taxon>Pseudomonadota</taxon>
        <taxon>Gammaproteobacteria</taxon>
        <taxon>Steroidobacterales</taxon>
        <taxon>Steroidobacteraceae</taxon>
        <taxon>Steroidobacter</taxon>
    </lineage>
</organism>
<keyword evidence="1" id="KW-0732">Signal</keyword>
<evidence type="ECO:0000313" key="3">
    <source>
        <dbReference type="Proteomes" id="UP001595904"/>
    </source>
</evidence>
<feature type="chain" id="PRO_5047500091" description="Lipoprotein" evidence="1">
    <location>
        <begin position="20"/>
        <end position="121"/>
    </location>
</feature>
<sequence length="121" mass="13185">MRIVALGALVMLSACASVAGHDGPAVLTESTEASRAELVKVVSAALNVPTVTIADDALTQESELVIERTPVRDAGGRRVQGREMSQPERFQLTRANNRCFLVYERTKTEYQLLSAKCRLLP</sequence>
<dbReference type="Proteomes" id="UP001595904">
    <property type="component" value="Unassembled WGS sequence"/>
</dbReference>
<evidence type="ECO:0000256" key="1">
    <source>
        <dbReference type="SAM" id="SignalP"/>
    </source>
</evidence>
<reference evidence="3" key="1">
    <citation type="journal article" date="2019" name="Int. J. Syst. Evol. Microbiol.">
        <title>The Global Catalogue of Microorganisms (GCM) 10K type strain sequencing project: providing services to taxonomists for standard genome sequencing and annotation.</title>
        <authorList>
            <consortium name="The Broad Institute Genomics Platform"/>
            <consortium name="The Broad Institute Genome Sequencing Center for Infectious Disease"/>
            <person name="Wu L."/>
            <person name="Ma J."/>
        </authorList>
    </citation>
    <scope>NUCLEOTIDE SEQUENCE [LARGE SCALE GENOMIC DNA]</scope>
    <source>
        <strain evidence="3">CGMCC 1.10759</strain>
    </source>
</reference>
<protein>
    <recommendedName>
        <fullName evidence="4">Lipoprotein</fullName>
    </recommendedName>
</protein>
<gene>
    <name evidence="2" type="ORF">ACFPN2_03675</name>
</gene>
<comment type="caution">
    <text evidence="2">The sequence shown here is derived from an EMBL/GenBank/DDBJ whole genome shotgun (WGS) entry which is preliminary data.</text>
</comment>
<name>A0ABV8SKQ2_9GAMM</name>
<dbReference type="PROSITE" id="PS51257">
    <property type="entry name" value="PROKAR_LIPOPROTEIN"/>
    <property type="match status" value="1"/>
</dbReference>
<accession>A0ABV8SKQ2</accession>
<dbReference type="RefSeq" id="WP_380595079.1">
    <property type="nucleotide sequence ID" value="NZ_JBHSDU010000001.1"/>
</dbReference>
<evidence type="ECO:0008006" key="4">
    <source>
        <dbReference type="Google" id="ProtNLM"/>
    </source>
</evidence>
<keyword evidence="3" id="KW-1185">Reference proteome</keyword>
<evidence type="ECO:0000313" key="2">
    <source>
        <dbReference type="EMBL" id="MFC4308173.1"/>
    </source>
</evidence>